<organism evidence="8 9">
    <name type="scientific">Pagothenia borchgrevinki</name>
    <name type="common">Bald rockcod</name>
    <name type="synonym">Trematomus borchgrevinki</name>
    <dbReference type="NCBI Taxonomy" id="8213"/>
    <lineage>
        <taxon>Eukaryota</taxon>
        <taxon>Metazoa</taxon>
        <taxon>Chordata</taxon>
        <taxon>Craniata</taxon>
        <taxon>Vertebrata</taxon>
        <taxon>Euteleostomi</taxon>
        <taxon>Actinopterygii</taxon>
        <taxon>Neopterygii</taxon>
        <taxon>Teleostei</taxon>
        <taxon>Neoteleostei</taxon>
        <taxon>Acanthomorphata</taxon>
        <taxon>Eupercaria</taxon>
        <taxon>Perciformes</taxon>
        <taxon>Notothenioidei</taxon>
        <taxon>Nototheniidae</taxon>
        <taxon>Pagothenia</taxon>
    </lineage>
</organism>
<dbReference type="InterPro" id="IPR052090">
    <property type="entry name" value="Cytolytic_pore-forming_toxin"/>
</dbReference>
<dbReference type="InterPro" id="IPR048997">
    <property type="entry name" value="Stonustoxin-like_helical"/>
</dbReference>
<dbReference type="SMART" id="SM00589">
    <property type="entry name" value="PRY"/>
    <property type="match status" value="1"/>
</dbReference>
<dbReference type="Pfam" id="PF21109">
    <property type="entry name" value="Stonustoxin_helical"/>
    <property type="match status" value="1"/>
</dbReference>
<gene>
    <name evidence="8" type="ORF">OYC64_020143</name>
</gene>
<dbReference type="PANTHER" id="PTHR31594">
    <property type="entry name" value="AIG1-TYPE G DOMAIN-CONTAINING PROTEIN"/>
    <property type="match status" value="1"/>
</dbReference>
<comment type="subcellular location">
    <subcellularLocation>
        <location evidence="1">Secreted</location>
    </subcellularLocation>
</comment>
<dbReference type="PRINTS" id="PR01407">
    <property type="entry name" value="BUTYPHLNCDUF"/>
</dbReference>
<dbReference type="SUPFAM" id="SSF49899">
    <property type="entry name" value="Concanavalin A-like lectins/glucanases"/>
    <property type="match status" value="1"/>
</dbReference>
<evidence type="ECO:0000256" key="3">
    <source>
        <dbReference type="ARBA" id="ARBA00022525"/>
    </source>
</evidence>
<comment type="similarity">
    <text evidence="2">Belongs to the SNTX/VTX toxin family.</text>
</comment>
<dbReference type="InterPro" id="IPR006574">
    <property type="entry name" value="PRY"/>
</dbReference>
<reference evidence="8 9" key="1">
    <citation type="journal article" date="2022" name="G3 (Bethesda)">
        <title>Evaluating Illumina-, Nanopore-, and PacBio-based genome assembly strategies with the bald notothen, Trematomus borchgrevinki.</title>
        <authorList>
            <person name="Rayamajhi N."/>
            <person name="Cheng C.C."/>
            <person name="Catchen J.M."/>
        </authorList>
    </citation>
    <scope>NUCLEOTIDE SEQUENCE [LARGE SCALE GENOMIC DNA]</scope>
    <source>
        <strain evidence="8">AGRC-2024</strain>
    </source>
</reference>
<dbReference type="InterPro" id="IPR013320">
    <property type="entry name" value="ConA-like_dom_sf"/>
</dbReference>
<dbReference type="Pfam" id="PF13765">
    <property type="entry name" value="PRY"/>
    <property type="match status" value="1"/>
</dbReference>
<keyword evidence="9" id="KW-1185">Reference proteome</keyword>
<reference evidence="8 9" key="2">
    <citation type="journal article" date="2024" name="G3 (Bethesda)">
        <title>The genome of the cryopelagic Antarctic bald notothen, Trematomus borchgrevinki.</title>
        <authorList>
            <person name="Rayamajhi N."/>
            <person name="Rivera-Colon A.G."/>
            <person name="Minhas B.F."/>
            <person name="Cheng C.C."/>
            <person name="Catchen J.M."/>
        </authorList>
    </citation>
    <scope>NUCLEOTIDE SEQUENCE [LARGE SCALE GENOMIC DNA]</scope>
    <source>
        <strain evidence="8">AGRC-2024</strain>
    </source>
</reference>
<protein>
    <recommendedName>
        <fullName evidence="7">B30.2/SPRY domain-containing protein</fullName>
    </recommendedName>
</protein>
<dbReference type="InterPro" id="IPR043136">
    <property type="entry name" value="B30.2/SPRY_sf"/>
</dbReference>
<evidence type="ECO:0000256" key="4">
    <source>
        <dbReference type="ARBA" id="ARBA00022656"/>
    </source>
</evidence>
<accession>A0ABD2FL92</accession>
<dbReference type="Pfam" id="PF00622">
    <property type="entry name" value="SPRY"/>
    <property type="match status" value="1"/>
</dbReference>
<dbReference type="InterPro" id="IPR003877">
    <property type="entry name" value="SPRY_dom"/>
</dbReference>
<evidence type="ECO:0000313" key="9">
    <source>
        <dbReference type="Proteomes" id="UP001619887"/>
    </source>
</evidence>
<dbReference type="Proteomes" id="UP001619887">
    <property type="component" value="Unassembled WGS sequence"/>
</dbReference>
<keyword evidence="3" id="KW-0964">Secreted</keyword>
<evidence type="ECO:0000256" key="2">
    <source>
        <dbReference type="ARBA" id="ARBA00006480"/>
    </source>
</evidence>
<evidence type="ECO:0000259" key="7">
    <source>
        <dbReference type="PROSITE" id="PS50188"/>
    </source>
</evidence>
<evidence type="ECO:0000256" key="5">
    <source>
        <dbReference type="ARBA" id="ARBA00022735"/>
    </source>
</evidence>
<dbReference type="EMBL" id="JBIYXZ010002089">
    <property type="protein sequence ID" value="KAL3042133.1"/>
    <property type="molecule type" value="Genomic_DNA"/>
</dbReference>
<keyword evidence="6" id="KW-0204">Cytolysis</keyword>
<dbReference type="InterPro" id="IPR001870">
    <property type="entry name" value="B30.2/SPRY"/>
</dbReference>
<keyword evidence="5" id="KW-0354">Hemolysis</keyword>
<keyword evidence="4" id="KW-0800">Toxin</keyword>
<feature type="domain" description="B30.2/SPRY" evidence="7">
    <location>
        <begin position="500"/>
        <end position="701"/>
    </location>
</feature>
<sequence>MASDHMTVAALGRPFTLGMLYDARSDKLVPGLRLWNDKTLKEKTSETPQHSSSFEISASDTTESKSTLLDIEASLKVSFLSGLIEVEGSAKYLNDEKKFKNQSRVTFEYKATTNFKQLLIDDVTLDTEQMEVIEKDSATHVVTGIKYGAKAFFVLDSEKLEASQVQEIQGSMQAVIKKIPTFDIEGKVDIKLTAEEKALTEKLSCKFYGDFILKSNPATFQDAVQTYVELPQLLGTKGENSVPVKVWLMPLKCFDPKAGELMTEISIRLVIKAQEALEDLKETQMRCNDSLGDKVVERFPVLHKELITFLKLCGHYKTNIQQAMAEKLPSIRAGKEDESSLEKVFEDGHQSPFNHDKLNRWLENKEREINLIKSCVDTMEGVKIVLNQTELDREVLDSDVDGVLCFVFTSMLKGDIYLDEMADYLKSPKLGSTDEDQWYYSNEVLNTMREKAKMLQGAAKALKNNSKFRFLIMAKTNENYKGATIYHYKKGRLVTEDFQKPNSVETITDKRDLIWYAVDLHLDPDTANGFLTLSDGNKKATHGAWQDYPPNPERYDTEPQVLCKEELSGCHYWEVEWSTGGPQSVYGAVAYKGAERKGKDGSGFGYNPQSWCFGKVLLSSEIRLRAYYARKKVLDKPYPPGSFSRFGVYLDWPAGTLSYYRVSANTLSHQYTFRTTFPKPLLPGLWVGRDSNYAYMCPVEF</sequence>
<proteinExistence type="inferred from homology"/>
<dbReference type="GO" id="GO:0005576">
    <property type="term" value="C:extracellular region"/>
    <property type="evidence" value="ECO:0007669"/>
    <property type="project" value="UniProtKB-SubCell"/>
</dbReference>
<dbReference type="Gene3D" id="2.60.120.920">
    <property type="match status" value="1"/>
</dbReference>
<dbReference type="PROSITE" id="PS50188">
    <property type="entry name" value="B302_SPRY"/>
    <property type="match status" value="1"/>
</dbReference>
<dbReference type="GO" id="GO:0090729">
    <property type="term" value="F:toxin activity"/>
    <property type="evidence" value="ECO:0007669"/>
    <property type="project" value="UniProtKB-KW"/>
</dbReference>
<dbReference type="InterPro" id="IPR056072">
    <property type="entry name" value="SNTX_MACPF/CDC-like_dom"/>
</dbReference>
<dbReference type="GO" id="GO:0031640">
    <property type="term" value="P:killing of cells of another organism"/>
    <property type="evidence" value="ECO:0007669"/>
    <property type="project" value="UniProtKB-KW"/>
</dbReference>
<dbReference type="InterPro" id="IPR040581">
    <property type="entry name" value="Thioredoxin_11"/>
</dbReference>
<dbReference type="Pfam" id="PF18078">
    <property type="entry name" value="Thioredoxin_11"/>
    <property type="match status" value="1"/>
</dbReference>
<dbReference type="SMART" id="SM00449">
    <property type="entry name" value="SPRY"/>
    <property type="match status" value="1"/>
</dbReference>
<dbReference type="AlphaFoldDB" id="A0ABD2FL92"/>
<name>A0ABD2FL92_PAGBO</name>
<comment type="caution">
    <text evidence="8">The sequence shown here is derived from an EMBL/GenBank/DDBJ whole genome shotgun (WGS) entry which is preliminary data.</text>
</comment>
<evidence type="ECO:0000256" key="6">
    <source>
        <dbReference type="ARBA" id="ARBA00022852"/>
    </source>
</evidence>
<evidence type="ECO:0000256" key="1">
    <source>
        <dbReference type="ARBA" id="ARBA00004613"/>
    </source>
</evidence>
<evidence type="ECO:0000313" key="8">
    <source>
        <dbReference type="EMBL" id="KAL3042133.1"/>
    </source>
</evidence>
<dbReference type="InterPro" id="IPR003879">
    <property type="entry name" value="Butyrophylin_SPRY"/>
</dbReference>
<dbReference type="PANTHER" id="PTHR31594:SF16">
    <property type="entry name" value="SI:CH211-281L24.3"/>
    <property type="match status" value="1"/>
</dbReference>
<dbReference type="Pfam" id="PF24674">
    <property type="entry name" value="MACPF_SNTX"/>
    <property type="match status" value="1"/>
</dbReference>